<evidence type="ECO:0000313" key="1">
    <source>
        <dbReference type="EMBL" id="QIH77408.1"/>
    </source>
</evidence>
<proteinExistence type="predicted"/>
<gene>
    <name evidence="1" type="ORF">GTN30_01840</name>
</gene>
<dbReference type="RefSeq" id="WP_164952949.1">
    <property type="nucleotide sequence ID" value="NZ_CP047363.1"/>
</dbReference>
<dbReference type="AlphaFoldDB" id="A0AAE6WZY0"/>
<dbReference type="EMBL" id="CP047363">
    <property type="protein sequence ID" value="QIH77408.1"/>
    <property type="molecule type" value="Genomic_DNA"/>
</dbReference>
<reference evidence="1" key="1">
    <citation type="journal article" date="2020" name="Antimicrob. Agents Chemother.">
        <title>The novel macrolide resistance genes mef(D), msr(F) and msr(H) are present on resistance islands in Macrococcus canis, Macrococcus caseolyticus and Staphylococcus aureus.</title>
        <authorList>
            <person name="Schwendener S."/>
            <person name="Dona V."/>
            <person name="Perreten V."/>
        </authorList>
    </citation>
    <scope>NUCLEOTIDE SEQUENCE</scope>
    <source>
        <strain evidence="1">Epi0076A</strain>
    </source>
</reference>
<name>A0AAE6WZY0_9STAP</name>
<evidence type="ECO:0000313" key="2">
    <source>
        <dbReference type="Proteomes" id="UP000501122"/>
    </source>
</evidence>
<sequence>MKKYPKSTKQEIYYLLEDKLPNALDKQQKMKKVDNLLQALFRSGKIKSTGRGLGSGWIKQ</sequence>
<dbReference type="Proteomes" id="UP000501122">
    <property type="component" value="Chromosome"/>
</dbReference>
<protein>
    <submittedName>
        <fullName evidence="1">Uncharacterized protein</fullName>
    </submittedName>
</protein>
<organism evidence="1 2">
    <name type="scientific">Macrococcoides canis</name>
    <dbReference type="NCBI Taxonomy" id="1855823"/>
    <lineage>
        <taxon>Bacteria</taxon>
        <taxon>Bacillati</taxon>
        <taxon>Bacillota</taxon>
        <taxon>Bacilli</taxon>
        <taxon>Bacillales</taxon>
        <taxon>Staphylococcaceae</taxon>
        <taxon>Macrococcoides</taxon>
    </lineage>
</organism>
<accession>A0AAE6WZY0</accession>